<dbReference type="Proteomes" id="UP000472263">
    <property type="component" value="Chromosome 11"/>
</dbReference>
<evidence type="ECO:0000256" key="1">
    <source>
        <dbReference type="ARBA" id="ARBA00007081"/>
    </source>
</evidence>
<reference evidence="11" key="3">
    <citation type="submission" date="2025-09" db="UniProtKB">
        <authorList>
            <consortium name="Ensembl"/>
        </authorList>
    </citation>
    <scope>IDENTIFICATION</scope>
</reference>
<dbReference type="PANTHER" id="PTHR22611:SF9">
    <property type="entry name" value="PROTEIN NAKED CUTICLE"/>
    <property type="match status" value="1"/>
</dbReference>
<reference evidence="11" key="2">
    <citation type="submission" date="2025-08" db="UniProtKB">
        <authorList>
            <consortium name="Ensembl"/>
        </authorList>
    </citation>
    <scope>IDENTIFICATION</scope>
</reference>
<feature type="region of interest" description="Disordered" evidence="9">
    <location>
        <begin position="24"/>
        <end position="83"/>
    </location>
</feature>
<keyword evidence="4 8" id="KW-0879">Wnt signaling pathway</keyword>
<dbReference type="InterPro" id="IPR040140">
    <property type="entry name" value="Nkd-like"/>
</dbReference>
<dbReference type="GO" id="GO:0005886">
    <property type="term" value="C:plasma membrane"/>
    <property type="evidence" value="ECO:0007669"/>
    <property type="project" value="UniProtKB-SubCell"/>
</dbReference>
<evidence type="ECO:0000259" key="10">
    <source>
        <dbReference type="PROSITE" id="PS50222"/>
    </source>
</evidence>
<feature type="region of interest" description="Disordered" evidence="9">
    <location>
        <begin position="149"/>
        <end position="175"/>
    </location>
</feature>
<protein>
    <recommendedName>
        <fullName evidence="8">Protein naked cuticle homolog</fullName>
    </recommendedName>
</protein>
<comment type="subcellular location">
    <subcellularLocation>
        <location evidence="8">Cell membrane</location>
    </subcellularLocation>
    <subcellularLocation>
        <location evidence="8">Cytoplasm</location>
    </subcellularLocation>
</comment>
<dbReference type="GO" id="GO:0090090">
    <property type="term" value="P:negative regulation of canonical Wnt signaling pathway"/>
    <property type="evidence" value="ECO:0007669"/>
    <property type="project" value="UniProtKB-ARBA"/>
</dbReference>
<dbReference type="InterPro" id="IPR002048">
    <property type="entry name" value="EF_hand_dom"/>
</dbReference>
<proteinExistence type="inferred from homology"/>
<evidence type="ECO:0000256" key="4">
    <source>
        <dbReference type="ARBA" id="ARBA00022687"/>
    </source>
</evidence>
<dbReference type="Ensembl" id="ENSMMDT00005003657.1">
    <property type="protein sequence ID" value="ENSMMDP00005003563.1"/>
    <property type="gene ID" value="ENSMMDG00005001981.1"/>
</dbReference>
<keyword evidence="2 8" id="KW-1003">Cell membrane</keyword>
<organism evidence="11 12">
    <name type="scientific">Myripristis murdjan</name>
    <name type="common">pinecone soldierfish</name>
    <dbReference type="NCBI Taxonomy" id="586833"/>
    <lineage>
        <taxon>Eukaryota</taxon>
        <taxon>Metazoa</taxon>
        <taxon>Chordata</taxon>
        <taxon>Craniata</taxon>
        <taxon>Vertebrata</taxon>
        <taxon>Euteleostomi</taxon>
        <taxon>Actinopterygii</taxon>
        <taxon>Neopterygii</taxon>
        <taxon>Teleostei</taxon>
        <taxon>Neoteleostei</taxon>
        <taxon>Acanthomorphata</taxon>
        <taxon>Holocentriformes</taxon>
        <taxon>Holocentridae</taxon>
        <taxon>Myripristis</taxon>
    </lineage>
</organism>
<evidence type="ECO:0000313" key="11">
    <source>
        <dbReference type="Ensembl" id="ENSMMDP00005003563.1"/>
    </source>
</evidence>
<dbReference type="Gene3D" id="1.10.238.10">
    <property type="entry name" value="EF-hand"/>
    <property type="match status" value="1"/>
</dbReference>
<dbReference type="GeneTree" id="ENSGT00440000033589"/>
<evidence type="ECO:0000256" key="8">
    <source>
        <dbReference type="RuleBase" id="RU367060"/>
    </source>
</evidence>
<feature type="compositionally biased region" description="Low complexity" evidence="9">
    <location>
        <begin position="156"/>
        <end position="169"/>
    </location>
</feature>
<feature type="domain" description="EF-hand" evidence="10">
    <location>
        <begin position="91"/>
        <end position="126"/>
    </location>
</feature>
<keyword evidence="5 8" id="KW-0479">Metal-binding</keyword>
<dbReference type="InParanoid" id="A0A667WPI3"/>
<dbReference type="InterPro" id="IPR011992">
    <property type="entry name" value="EF-hand-dom_pair"/>
</dbReference>
<evidence type="ECO:0000256" key="9">
    <source>
        <dbReference type="SAM" id="MobiDB-lite"/>
    </source>
</evidence>
<dbReference type="InterPro" id="IPR018247">
    <property type="entry name" value="EF_Hand_1_Ca_BS"/>
</dbReference>
<dbReference type="PROSITE" id="PS50222">
    <property type="entry name" value="EF_HAND_2"/>
    <property type="match status" value="1"/>
</dbReference>
<dbReference type="PROSITE" id="PS00018">
    <property type="entry name" value="EF_HAND_1"/>
    <property type="match status" value="1"/>
</dbReference>
<feature type="compositionally biased region" description="Basic residues" evidence="9">
    <location>
        <begin position="70"/>
        <end position="79"/>
    </location>
</feature>
<keyword evidence="6 8" id="KW-0106">Calcium</keyword>
<dbReference type="SUPFAM" id="SSF47473">
    <property type="entry name" value="EF-hand"/>
    <property type="match status" value="1"/>
</dbReference>
<keyword evidence="12" id="KW-1185">Reference proteome</keyword>
<name>A0A667WPI3_9TELE</name>
<evidence type="ECO:0000313" key="12">
    <source>
        <dbReference type="Proteomes" id="UP000472263"/>
    </source>
</evidence>
<keyword evidence="3" id="KW-0963">Cytoplasm</keyword>
<comment type="similarity">
    <text evidence="1 8">Belongs to the NKD family.</text>
</comment>
<evidence type="ECO:0000256" key="5">
    <source>
        <dbReference type="ARBA" id="ARBA00022723"/>
    </source>
</evidence>
<evidence type="ECO:0000256" key="3">
    <source>
        <dbReference type="ARBA" id="ARBA00022490"/>
    </source>
</evidence>
<dbReference type="AlphaFoldDB" id="A0A667WPI3"/>
<evidence type="ECO:0000256" key="7">
    <source>
        <dbReference type="ARBA" id="ARBA00023136"/>
    </source>
</evidence>
<feature type="compositionally biased region" description="Basic and acidic residues" evidence="9">
    <location>
        <begin position="24"/>
        <end position="47"/>
    </location>
</feature>
<dbReference type="GO" id="GO:0005737">
    <property type="term" value="C:cytoplasm"/>
    <property type="evidence" value="ECO:0007669"/>
    <property type="project" value="UniProtKB-SubCell"/>
</dbReference>
<accession>A0A667WPI3</accession>
<keyword evidence="7" id="KW-0472">Membrane</keyword>
<gene>
    <name evidence="11" type="primary">LOC115367935</name>
</gene>
<evidence type="ECO:0000256" key="6">
    <source>
        <dbReference type="ARBA" id="ARBA00022837"/>
    </source>
</evidence>
<comment type="function">
    <text evidence="8">Cell autonomous antagonist of the canonical Wnt signaling pathway.</text>
</comment>
<dbReference type="GO" id="GO:0016055">
    <property type="term" value="P:Wnt signaling pathway"/>
    <property type="evidence" value="ECO:0007669"/>
    <property type="project" value="UniProtKB-UniRule"/>
</dbReference>
<evidence type="ECO:0000256" key="2">
    <source>
        <dbReference type="ARBA" id="ARBA00022475"/>
    </source>
</evidence>
<dbReference type="GO" id="GO:0005509">
    <property type="term" value="F:calcium ion binding"/>
    <property type="evidence" value="ECO:0007669"/>
    <property type="project" value="InterPro"/>
</dbReference>
<reference evidence="11" key="1">
    <citation type="submission" date="2019-06" db="EMBL/GenBank/DDBJ databases">
        <authorList>
            <consortium name="Wellcome Sanger Institute Data Sharing"/>
        </authorList>
    </citation>
    <scope>NUCLEOTIDE SEQUENCE [LARGE SCALE GENOMIC DNA]</scope>
</reference>
<sequence length="399" mass="44460">MGKLQSKHGGSFASNALTCQRELERTASTRKDSSGTELREDSQTDHHCHLKVSLLPQRASDREPSSHLTGNKHLRKRSSHAGDSECNVLLEEDARQEWVFTLYDFDNSGKVTKEDMSSLMHSIYEVIEASVRQSCGGSTALRVKLVVTPSSSPEKTSQTAATRQQGTAQEVRSPERRTYCVDENTERRNHYLDLAGIENYSSKFDDEGVESPLFLSLLVHLNIKKQHHNVLGLICASLLYQNPPLKSQNKMHAQLCSTPQWRSKNTASPLSLGEASLCFDPMEPRLWQWGRIEMEERASYPGYMAIASTLPYAAILPSVSIRPTFPCSGRTARGCAPGDKMPLDQLVFRPNQGQRGRYYPACMSPVGSWLLQATGMITTTTMSTITIITITITTLHKLI</sequence>
<dbReference type="PANTHER" id="PTHR22611">
    <property type="entry name" value="PROTEIN NAKED CUTICLE"/>
    <property type="match status" value="1"/>
</dbReference>